<gene>
    <name evidence="6" type="primary">rnpA</name>
    <name evidence="9" type="ORF">WM40_05480</name>
</gene>
<dbReference type="GO" id="GO:0001682">
    <property type="term" value="P:tRNA 5'-leader removal"/>
    <property type="evidence" value="ECO:0007669"/>
    <property type="project" value="UniProtKB-UniRule"/>
</dbReference>
<dbReference type="GO" id="GO:0004526">
    <property type="term" value="F:ribonuclease P activity"/>
    <property type="evidence" value="ECO:0007669"/>
    <property type="project" value="UniProtKB-UniRule"/>
</dbReference>
<dbReference type="HAMAP" id="MF_00227">
    <property type="entry name" value="RNase_P"/>
    <property type="match status" value="1"/>
</dbReference>
<dbReference type="PATRIC" id="fig|28092.6.peg.1306"/>
<evidence type="ECO:0000256" key="1">
    <source>
        <dbReference type="ARBA" id="ARBA00022694"/>
    </source>
</evidence>
<evidence type="ECO:0000256" key="4">
    <source>
        <dbReference type="ARBA" id="ARBA00022801"/>
    </source>
</evidence>
<keyword evidence="2 6" id="KW-0540">Nuclease</keyword>
<dbReference type="PANTHER" id="PTHR33992">
    <property type="entry name" value="RIBONUCLEASE P PROTEIN COMPONENT"/>
    <property type="match status" value="1"/>
</dbReference>
<comment type="function">
    <text evidence="6">RNaseP catalyzes the removal of the 5'-leader sequence from pre-tRNA to produce the mature 5'-terminus. It can also cleave other RNA substrates such as 4.5S RNA. The protein component plays an auxiliary but essential role in vivo by binding to the 5'-leader sequence and broadening the substrate specificity of the ribozyme.</text>
</comment>
<dbReference type="InterPro" id="IPR000100">
    <property type="entry name" value="RNase_P"/>
</dbReference>
<comment type="catalytic activity">
    <reaction evidence="6">
        <text>Endonucleolytic cleavage of RNA, removing 5'-extranucleotides from tRNA precursor.</text>
        <dbReference type="EC" id="3.1.26.5"/>
    </reaction>
</comment>
<dbReference type="STRING" id="28092.WM40_05480"/>
<feature type="compositionally biased region" description="Basic and acidic residues" evidence="8">
    <location>
        <begin position="1"/>
        <end position="11"/>
    </location>
</feature>
<dbReference type="EMBL" id="LAQU01000004">
    <property type="protein sequence ID" value="KKB64516.1"/>
    <property type="molecule type" value="Genomic_DNA"/>
</dbReference>
<dbReference type="EC" id="3.1.26.5" evidence="6 7"/>
<protein>
    <recommendedName>
        <fullName evidence="6 7">Ribonuclease P protein component</fullName>
        <shortName evidence="6">RNase P protein</shortName>
        <shortName evidence="6">RNaseP protein</shortName>
        <ecNumber evidence="6 7">3.1.26.5</ecNumber>
    </recommendedName>
    <alternativeName>
        <fullName evidence="6">Protein C5</fullName>
    </alternativeName>
</protein>
<dbReference type="NCBIfam" id="TIGR00188">
    <property type="entry name" value="rnpA"/>
    <property type="match status" value="1"/>
</dbReference>
<dbReference type="PANTHER" id="PTHR33992:SF1">
    <property type="entry name" value="RIBONUCLEASE P PROTEIN COMPONENT"/>
    <property type="match status" value="1"/>
</dbReference>
<feature type="region of interest" description="Disordered" evidence="8">
    <location>
        <begin position="150"/>
        <end position="180"/>
    </location>
</feature>
<reference evidence="9 10" key="1">
    <citation type="submission" date="2015-03" db="EMBL/GenBank/DDBJ databases">
        <title>Draft Genome Sequence of Burkholderia andropogonis type strain ICMP2807, isolated from Sorghum bicolor.</title>
        <authorList>
            <person name="Lopes-Santos L."/>
            <person name="Castro D.B."/>
            <person name="Ottoboni L.M."/>
            <person name="Park D."/>
            <person name="Weirc B.S."/>
            <person name="Destefano S.A."/>
        </authorList>
    </citation>
    <scope>NUCLEOTIDE SEQUENCE [LARGE SCALE GENOMIC DNA]</scope>
    <source>
        <strain evidence="9 10">ICMP2807</strain>
    </source>
</reference>
<evidence type="ECO:0000313" key="10">
    <source>
        <dbReference type="Proteomes" id="UP000033618"/>
    </source>
</evidence>
<evidence type="ECO:0000313" key="9">
    <source>
        <dbReference type="EMBL" id="KKB64516.1"/>
    </source>
</evidence>
<keyword evidence="1 6" id="KW-0819">tRNA processing</keyword>
<accession>A0A0F5K342</accession>
<name>A0A0F5K342_9BURK</name>
<evidence type="ECO:0000256" key="6">
    <source>
        <dbReference type="HAMAP-Rule" id="MF_00227"/>
    </source>
</evidence>
<dbReference type="AlphaFoldDB" id="A0A0F5K342"/>
<dbReference type="GO" id="GO:0000049">
    <property type="term" value="F:tRNA binding"/>
    <property type="evidence" value="ECO:0007669"/>
    <property type="project" value="UniProtKB-UniRule"/>
</dbReference>
<keyword evidence="10" id="KW-1185">Reference proteome</keyword>
<dbReference type="SUPFAM" id="SSF54211">
    <property type="entry name" value="Ribosomal protein S5 domain 2-like"/>
    <property type="match status" value="1"/>
</dbReference>
<comment type="caution">
    <text evidence="9">The sequence shown here is derived from an EMBL/GenBank/DDBJ whole genome shotgun (WGS) entry which is preliminary data.</text>
</comment>
<dbReference type="Proteomes" id="UP000033618">
    <property type="component" value="Unassembled WGS sequence"/>
</dbReference>
<sequence length="180" mass="19753">MPSQREGDARGRSAGAADEAVRESSACFPRAVRLLKADEFAALFKMRPVRRSPHFVVYLRAREPQAPGRFGVVLGKKFAPRAVTRNMVRRALRETFRQRRPQFAGWDVLVRLAQRFDKQQFPGAASPALKRLCRAEVQALFDAVIQQAARQHGRASSGKPSSRGAAPTAAVASSEAPSQG</sequence>
<keyword evidence="3 6" id="KW-0255">Endonuclease</keyword>
<dbReference type="Gene3D" id="3.30.230.10">
    <property type="match status" value="1"/>
</dbReference>
<feature type="compositionally biased region" description="Low complexity" evidence="8">
    <location>
        <begin position="161"/>
        <end position="180"/>
    </location>
</feature>
<dbReference type="InterPro" id="IPR020568">
    <property type="entry name" value="Ribosomal_Su5_D2-typ_SF"/>
</dbReference>
<dbReference type="GO" id="GO:0042781">
    <property type="term" value="F:3'-tRNA processing endoribonuclease activity"/>
    <property type="evidence" value="ECO:0007669"/>
    <property type="project" value="TreeGrafter"/>
</dbReference>
<dbReference type="Pfam" id="PF00825">
    <property type="entry name" value="Ribonuclease_P"/>
    <property type="match status" value="1"/>
</dbReference>
<feature type="region of interest" description="Disordered" evidence="8">
    <location>
        <begin position="1"/>
        <end position="22"/>
    </location>
</feature>
<evidence type="ECO:0000256" key="2">
    <source>
        <dbReference type="ARBA" id="ARBA00022722"/>
    </source>
</evidence>
<keyword evidence="5 6" id="KW-0694">RNA-binding</keyword>
<evidence type="ECO:0000256" key="8">
    <source>
        <dbReference type="SAM" id="MobiDB-lite"/>
    </source>
</evidence>
<dbReference type="InterPro" id="IPR014721">
    <property type="entry name" value="Ribsml_uS5_D2-typ_fold_subgr"/>
</dbReference>
<organism evidence="9 10">
    <name type="scientific">Robbsia andropogonis</name>
    <dbReference type="NCBI Taxonomy" id="28092"/>
    <lineage>
        <taxon>Bacteria</taxon>
        <taxon>Pseudomonadati</taxon>
        <taxon>Pseudomonadota</taxon>
        <taxon>Betaproteobacteria</taxon>
        <taxon>Burkholderiales</taxon>
        <taxon>Burkholderiaceae</taxon>
        <taxon>Robbsia</taxon>
    </lineage>
</organism>
<comment type="subunit">
    <text evidence="6">Consists of a catalytic RNA component (M1 or rnpB) and a protein subunit.</text>
</comment>
<evidence type="ECO:0000256" key="5">
    <source>
        <dbReference type="ARBA" id="ARBA00022884"/>
    </source>
</evidence>
<dbReference type="GO" id="GO:0030677">
    <property type="term" value="C:ribonuclease P complex"/>
    <property type="evidence" value="ECO:0007669"/>
    <property type="project" value="TreeGrafter"/>
</dbReference>
<comment type="similarity">
    <text evidence="6">Belongs to the RnpA family.</text>
</comment>
<evidence type="ECO:0000256" key="3">
    <source>
        <dbReference type="ARBA" id="ARBA00022759"/>
    </source>
</evidence>
<evidence type="ECO:0000256" key="7">
    <source>
        <dbReference type="NCBIfam" id="TIGR00188"/>
    </source>
</evidence>
<keyword evidence="4 6" id="KW-0378">Hydrolase</keyword>
<proteinExistence type="inferred from homology"/>
<dbReference type="OrthoDB" id="398329at2"/>
<dbReference type="RefSeq" id="WP_046152450.1">
    <property type="nucleotide sequence ID" value="NZ_CADFGU010000008.1"/>
</dbReference>